<proteinExistence type="predicted"/>
<dbReference type="PANTHER" id="PTHR47272:SF1">
    <property type="entry name" value="PIGGYBAC TRANSPOSABLE ELEMENT-DERIVED PROTEIN 3-LIKE"/>
    <property type="match status" value="1"/>
</dbReference>
<dbReference type="AlphaFoldDB" id="A0AAW1HRL5"/>
<sequence length="332" mass="38398">MVRYYGRHGCKQFIRGKPVRFRYKVWSLNTPDGYLVNFEIYQGNNPRGNANYEELFGKASAPLIQMIEDLGEKKHHRYNFFFDNLFSGTNLLCTLKDNGYGATGTIRDNRIPKECPISNKKEFAKKARGSISSALEKTSGILYVRWMDNSVVSLVSTCFGVAPIKPVERFSRKERKNVSVPRPDIVLQYNKNMGGTWNVFPEKRGKMYQCLDRILFSNIIKIWEEQWMDSNVSCYRIGIRKTGRNISQLEFRRSIVQTYLTRYKNPPKSSGRVRVSTATASTSRVSDDLRYDGLHHYMMYVPKNKRRRCAGIDCNSRGRTMCCKCDVGLCIE</sequence>
<evidence type="ECO:0000313" key="3">
    <source>
        <dbReference type="Proteomes" id="UP001458880"/>
    </source>
</evidence>
<dbReference type="PANTHER" id="PTHR47272">
    <property type="entry name" value="DDE_TNP_1_7 DOMAIN-CONTAINING PROTEIN"/>
    <property type="match status" value="1"/>
</dbReference>
<dbReference type="Pfam" id="PF13843">
    <property type="entry name" value="DDE_Tnp_1_7"/>
    <property type="match status" value="1"/>
</dbReference>
<evidence type="ECO:0000259" key="1">
    <source>
        <dbReference type="Pfam" id="PF13843"/>
    </source>
</evidence>
<organism evidence="2 3">
    <name type="scientific">Popillia japonica</name>
    <name type="common">Japanese beetle</name>
    <dbReference type="NCBI Taxonomy" id="7064"/>
    <lineage>
        <taxon>Eukaryota</taxon>
        <taxon>Metazoa</taxon>
        <taxon>Ecdysozoa</taxon>
        <taxon>Arthropoda</taxon>
        <taxon>Hexapoda</taxon>
        <taxon>Insecta</taxon>
        <taxon>Pterygota</taxon>
        <taxon>Neoptera</taxon>
        <taxon>Endopterygota</taxon>
        <taxon>Coleoptera</taxon>
        <taxon>Polyphaga</taxon>
        <taxon>Scarabaeiformia</taxon>
        <taxon>Scarabaeidae</taxon>
        <taxon>Rutelinae</taxon>
        <taxon>Popillia</taxon>
    </lineage>
</organism>
<comment type="caution">
    <text evidence="2">The sequence shown here is derived from an EMBL/GenBank/DDBJ whole genome shotgun (WGS) entry which is preliminary data.</text>
</comment>
<name>A0AAW1HRL5_POPJA</name>
<dbReference type="InterPro" id="IPR029526">
    <property type="entry name" value="PGBD"/>
</dbReference>
<dbReference type="EMBL" id="JASPKY010001099">
    <property type="protein sequence ID" value="KAK9679078.1"/>
    <property type="molecule type" value="Genomic_DNA"/>
</dbReference>
<protein>
    <submittedName>
        <fullName evidence="2">Transposase IS4</fullName>
    </submittedName>
</protein>
<reference evidence="2 3" key="1">
    <citation type="journal article" date="2024" name="BMC Genomics">
        <title>De novo assembly and annotation of Popillia japonica's genome with initial clues to its potential as an invasive pest.</title>
        <authorList>
            <person name="Cucini C."/>
            <person name="Boschi S."/>
            <person name="Funari R."/>
            <person name="Cardaioli E."/>
            <person name="Iannotti N."/>
            <person name="Marturano G."/>
            <person name="Paoli F."/>
            <person name="Bruttini M."/>
            <person name="Carapelli A."/>
            <person name="Frati F."/>
            <person name="Nardi F."/>
        </authorList>
    </citation>
    <scope>NUCLEOTIDE SEQUENCE [LARGE SCALE GENOMIC DNA]</scope>
    <source>
        <strain evidence="2">DMR45628</strain>
    </source>
</reference>
<keyword evidence="3" id="KW-1185">Reference proteome</keyword>
<evidence type="ECO:0000313" key="2">
    <source>
        <dbReference type="EMBL" id="KAK9679078.1"/>
    </source>
</evidence>
<feature type="domain" description="PiggyBac transposable element-derived protein" evidence="1">
    <location>
        <begin position="1"/>
        <end position="195"/>
    </location>
</feature>
<dbReference type="Proteomes" id="UP001458880">
    <property type="component" value="Unassembled WGS sequence"/>
</dbReference>
<gene>
    <name evidence="2" type="ORF">QE152_g40309</name>
</gene>
<accession>A0AAW1HRL5</accession>